<dbReference type="EMBL" id="JAUSZV010000005">
    <property type="protein sequence ID" value="MDQ0909586.1"/>
    <property type="molecule type" value="Genomic_DNA"/>
</dbReference>
<feature type="transmembrane region" description="Helical" evidence="2">
    <location>
        <begin position="72"/>
        <end position="93"/>
    </location>
</feature>
<keyword evidence="2" id="KW-1133">Transmembrane helix</keyword>
<evidence type="ECO:0000256" key="1">
    <source>
        <dbReference type="SAM" id="MobiDB-lite"/>
    </source>
</evidence>
<dbReference type="InterPro" id="IPR045428">
    <property type="entry name" value="EACC1"/>
</dbReference>
<sequence>MSATKPTSGTSEHVGREAELAVRLRVLPESGGEPETVERLTRALRRELGELHEVRVSPTPSGPPPPGAKGDAVTIGAIVVALSASGGVLTALVDTLRDWLGRRSARDRIVIGIGDDTLELEHATDAERAALVQAFVRRHSGSYPS</sequence>
<dbReference type="AlphaFoldDB" id="A0AAW8FHF4"/>
<proteinExistence type="predicted"/>
<dbReference type="RefSeq" id="WP_306979502.1">
    <property type="nucleotide sequence ID" value="NZ_JAUSZV010000005.1"/>
</dbReference>
<comment type="caution">
    <text evidence="3">The sequence shown here is derived from an EMBL/GenBank/DDBJ whole genome shotgun (WGS) entry which is preliminary data.</text>
</comment>
<keyword evidence="2" id="KW-0472">Membrane</keyword>
<accession>A0AAW8FHF4</accession>
<evidence type="ECO:0000313" key="3">
    <source>
        <dbReference type="EMBL" id="MDQ0909586.1"/>
    </source>
</evidence>
<dbReference type="Pfam" id="PF19953">
    <property type="entry name" value="EACC1"/>
    <property type="match status" value="1"/>
</dbReference>
<keyword evidence="2" id="KW-0812">Transmembrane</keyword>
<reference evidence="3" key="1">
    <citation type="submission" date="2023-07" db="EMBL/GenBank/DDBJ databases">
        <title>Comparative genomics of wheat-associated soil bacteria to identify genetic determinants of phenazine resistance.</title>
        <authorList>
            <person name="Mouncey N."/>
        </authorList>
    </citation>
    <scope>NUCLEOTIDE SEQUENCE</scope>
    <source>
        <strain evidence="3">V4I22</strain>
    </source>
</reference>
<protein>
    <submittedName>
        <fullName evidence="3">Uncharacterized protein</fullName>
    </submittedName>
</protein>
<name>A0AAW8FHF4_9ACTN</name>
<feature type="region of interest" description="Disordered" evidence="1">
    <location>
        <begin position="50"/>
        <end position="70"/>
    </location>
</feature>
<evidence type="ECO:0000256" key="2">
    <source>
        <dbReference type="SAM" id="Phobius"/>
    </source>
</evidence>
<gene>
    <name evidence="3" type="ORF">QFZ22_005571</name>
</gene>
<dbReference type="Proteomes" id="UP001234216">
    <property type="component" value="Unassembled WGS sequence"/>
</dbReference>
<organism evidence="3 4">
    <name type="scientific">Streptomyces canus</name>
    <dbReference type="NCBI Taxonomy" id="58343"/>
    <lineage>
        <taxon>Bacteria</taxon>
        <taxon>Bacillati</taxon>
        <taxon>Actinomycetota</taxon>
        <taxon>Actinomycetes</taxon>
        <taxon>Kitasatosporales</taxon>
        <taxon>Streptomycetaceae</taxon>
        <taxon>Streptomyces</taxon>
        <taxon>Streptomyces aurantiacus group</taxon>
    </lineage>
</organism>
<evidence type="ECO:0000313" key="4">
    <source>
        <dbReference type="Proteomes" id="UP001234216"/>
    </source>
</evidence>